<feature type="region of interest" description="Disordered" evidence="1">
    <location>
        <begin position="76"/>
        <end position="112"/>
    </location>
</feature>
<dbReference type="SUPFAM" id="SSF50729">
    <property type="entry name" value="PH domain-like"/>
    <property type="match status" value="1"/>
</dbReference>
<protein>
    <submittedName>
        <fullName evidence="3">Protein ENHANCED DISEASE RESISTANCE 2-like</fullName>
    </submittedName>
</protein>
<evidence type="ECO:0000256" key="1">
    <source>
        <dbReference type="SAM" id="MobiDB-lite"/>
    </source>
</evidence>
<dbReference type="PANTHER" id="PTHR12136">
    <property type="entry name" value="ENHANCED DISEASE RESISTANCE-RELATED"/>
    <property type="match status" value="1"/>
</dbReference>
<feature type="compositionally biased region" description="Acidic residues" evidence="1">
    <location>
        <begin position="328"/>
        <end position="339"/>
    </location>
</feature>
<name>A0A2R5GJQ0_9STRA</name>
<proteinExistence type="predicted"/>
<sequence length="654" mass="71420">MPKVSEHNDKVHAMKSVSSSSSLSSVASTSSNGTAPSKFRSRGRKKSKDAVTAGASAAASAAAVTASALEIDTGMSAMQLSRAPPRKSSSAPNEKKDDVPSRSVSAAPGAQAKFEDVRRFRRKSLVEKSSKAYSQSVNEQDQTGLPSKEGYLRKENRHGRWQKRFFVINNSHLNYYKHKTTHVLLGESATPSASIDLRLATHICVLARNGVPGSKFAIQTKSAIALEEECYFLRAHSHQEAAAWVEALNARRSHYAASEAPSQSPAAQRIVEETAEQIRQDSGISAITDTDGPDGAQYFDPYSISPPVRSSPHETNGGTFDTGPSDEYWLEGEDTDDDGFVSADEGVPGDGSSVEGDDESLDGDDARDGTTPSPTSSSRKSCVVSETLASRIAQNPPSTLETKYWHVPEIRKLQVRSESYLTTSKKQLADPALFQLVAVDNFLTEDRQDNIINHPDNRIAQAMRRGDSFPFMFVVHIQVPGPPFYSFVLYFAATEKLQHCLYDDCSELSASSAAKLPKGFPNLARKFFLEDTNEFRDQRFKLIPRINEGPFIVRKAVGSKPALVGKKLTQRYFRAKNVLELDLDIGSSSIAHRIVQLSIGYAKLLTVDMAFVIEGQDAEELPEQVIGLIRAVHVDFSKAVPLRKVPSSSSSSSP</sequence>
<keyword evidence="4" id="KW-1185">Reference proteome</keyword>
<dbReference type="Proteomes" id="UP000241890">
    <property type="component" value="Unassembled WGS sequence"/>
</dbReference>
<feature type="region of interest" description="Disordered" evidence="1">
    <location>
        <begin position="276"/>
        <end position="383"/>
    </location>
</feature>
<dbReference type="InterPro" id="IPR001849">
    <property type="entry name" value="PH_domain"/>
</dbReference>
<feature type="compositionally biased region" description="Basic and acidic residues" evidence="1">
    <location>
        <begin position="1"/>
        <end position="12"/>
    </location>
</feature>
<dbReference type="InterPro" id="IPR011993">
    <property type="entry name" value="PH-like_dom_sf"/>
</dbReference>
<evidence type="ECO:0000259" key="2">
    <source>
        <dbReference type="PROSITE" id="PS50003"/>
    </source>
</evidence>
<dbReference type="Gene3D" id="2.30.29.30">
    <property type="entry name" value="Pleckstrin-homology domain (PH domain)/Phosphotyrosine-binding domain (PTB)"/>
    <property type="match status" value="1"/>
</dbReference>
<dbReference type="OrthoDB" id="9970435at2759"/>
<comment type="caution">
    <text evidence="3">The sequence shown here is derived from an EMBL/GenBank/DDBJ whole genome shotgun (WGS) entry which is preliminary data.</text>
</comment>
<dbReference type="InterPro" id="IPR009769">
    <property type="entry name" value="EDR2_C"/>
</dbReference>
<reference evidence="3 4" key="1">
    <citation type="submission" date="2017-12" db="EMBL/GenBank/DDBJ databases">
        <title>Sequencing, de novo assembly and annotation of complete genome of a new Thraustochytrid species, strain FCC1311.</title>
        <authorList>
            <person name="Sedici K."/>
            <person name="Godart F."/>
            <person name="Aiese Cigliano R."/>
            <person name="Sanseverino W."/>
            <person name="Barakat M."/>
            <person name="Ortet P."/>
            <person name="Marechal E."/>
            <person name="Cagnac O."/>
            <person name="Amato A."/>
        </authorList>
    </citation>
    <scope>NUCLEOTIDE SEQUENCE [LARGE SCALE GENOMIC DNA]</scope>
</reference>
<dbReference type="Pfam" id="PF07059">
    <property type="entry name" value="EDR2_C"/>
    <property type="match status" value="1"/>
</dbReference>
<dbReference type="CDD" id="cd00821">
    <property type="entry name" value="PH"/>
    <property type="match status" value="1"/>
</dbReference>
<feature type="region of interest" description="Disordered" evidence="1">
    <location>
        <begin position="128"/>
        <end position="149"/>
    </location>
</feature>
<feature type="compositionally biased region" description="Low complexity" evidence="1">
    <location>
        <begin position="50"/>
        <end position="64"/>
    </location>
</feature>
<organism evidence="3 4">
    <name type="scientific">Hondaea fermentalgiana</name>
    <dbReference type="NCBI Taxonomy" id="2315210"/>
    <lineage>
        <taxon>Eukaryota</taxon>
        <taxon>Sar</taxon>
        <taxon>Stramenopiles</taxon>
        <taxon>Bigyra</taxon>
        <taxon>Labyrinthulomycetes</taxon>
        <taxon>Thraustochytrida</taxon>
        <taxon>Thraustochytriidae</taxon>
        <taxon>Hondaea</taxon>
    </lineage>
</organism>
<feature type="region of interest" description="Disordered" evidence="1">
    <location>
        <begin position="1"/>
        <end position="64"/>
    </location>
</feature>
<dbReference type="EMBL" id="BEYU01000091">
    <property type="protein sequence ID" value="GBG31110.1"/>
    <property type="molecule type" value="Genomic_DNA"/>
</dbReference>
<dbReference type="InParanoid" id="A0A2R5GJQ0"/>
<accession>A0A2R5GJQ0</accession>
<dbReference type="Pfam" id="PF00169">
    <property type="entry name" value="PH"/>
    <property type="match status" value="1"/>
</dbReference>
<dbReference type="PANTHER" id="PTHR12136:SF41">
    <property type="entry name" value="PLECKSTRIN HOMOLOGY (PH) AND LIPID-BINDING START DOMAINS-CONTAINING PROTEIN"/>
    <property type="match status" value="1"/>
</dbReference>
<feature type="compositionally biased region" description="Low complexity" evidence="1">
    <location>
        <begin position="81"/>
        <end position="92"/>
    </location>
</feature>
<dbReference type="InterPro" id="IPR045096">
    <property type="entry name" value="EDR2-like"/>
</dbReference>
<feature type="domain" description="PH" evidence="2">
    <location>
        <begin position="145"/>
        <end position="253"/>
    </location>
</feature>
<feature type="compositionally biased region" description="Acidic residues" evidence="1">
    <location>
        <begin position="355"/>
        <end position="365"/>
    </location>
</feature>
<feature type="compositionally biased region" description="Polar residues" evidence="1">
    <location>
        <begin position="131"/>
        <end position="145"/>
    </location>
</feature>
<evidence type="ECO:0000313" key="4">
    <source>
        <dbReference type="Proteomes" id="UP000241890"/>
    </source>
</evidence>
<dbReference type="AlphaFoldDB" id="A0A2R5GJQ0"/>
<evidence type="ECO:0000313" key="3">
    <source>
        <dbReference type="EMBL" id="GBG31110.1"/>
    </source>
</evidence>
<gene>
    <name evidence="3" type="ORF">FCC1311_073312</name>
</gene>
<feature type="compositionally biased region" description="Low complexity" evidence="1">
    <location>
        <begin position="16"/>
        <end position="31"/>
    </location>
</feature>
<dbReference type="SMART" id="SM00233">
    <property type="entry name" value="PH"/>
    <property type="match status" value="1"/>
</dbReference>
<dbReference type="PROSITE" id="PS50003">
    <property type="entry name" value="PH_DOMAIN"/>
    <property type="match status" value="1"/>
</dbReference>